<dbReference type="Proteomes" id="UP001629392">
    <property type="component" value="Unassembled WGS sequence"/>
</dbReference>
<dbReference type="InterPro" id="IPR020449">
    <property type="entry name" value="Tscrpt_reg_AraC-type_HTH"/>
</dbReference>
<accession>A0ABW9ESB6</accession>
<dbReference type="InterPro" id="IPR018060">
    <property type="entry name" value="HTH_AraC"/>
</dbReference>
<gene>
    <name evidence="5" type="ORF">PQQ73_37505</name>
</gene>
<dbReference type="Pfam" id="PF12833">
    <property type="entry name" value="HTH_18"/>
    <property type="match status" value="1"/>
</dbReference>
<dbReference type="SMART" id="SM00342">
    <property type="entry name" value="HTH_ARAC"/>
    <property type="match status" value="1"/>
</dbReference>
<evidence type="ECO:0000259" key="4">
    <source>
        <dbReference type="PROSITE" id="PS01124"/>
    </source>
</evidence>
<dbReference type="PANTHER" id="PTHR46796">
    <property type="entry name" value="HTH-TYPE TRANSCRIPTIONAL ACTIVATOR RHAS-RELATED"/>
    <property type="match status" value="1"/>
</dbReference>
<evidence type="ECO:0000256" key="3">
    <source>
        <dbReference type="ARBA" id="ARBA00023163"/>
    </source>
</evidence>
<dbReference type="InterPro" id="IPR018062">
    <property type="entry name" value="HTH_AraC-typ_CS"/>
</dbReference>
<evidence type="ECO:0000256" key="1">
    <source>
        <dbReference type="ARBA" id="ARBA00023015"/>
    </source>
</evidence>
<protein>
    <submittedName>
        <fullName evidence="5">AraC family transcriptional regulator</fullName>
    </submittedName>
</protein>
<name>A0ABW9ESB6_9BURK</name>
<dbReference type="PANTHER" id="PTHR46796:SF7">
    <property type="entry name" value="ARAC FAMILY TRANSCRIPTIONAL REGULATOR"/>
    <property type="match status" value="1"/>
</dbReference>
<evidence type="ECO:0000313" key="6">
    <source>
        <dbReference type="Proteomes" id="UP001629392"/>
    </source>
</evidence>
<reference evidence="5 6" key="1">
    <citation type="journal article" date="2024" name="Chem. Sci.">
        <title>Discovery of megapolipeptins by genome mining of a Burkholderiales bacteria collection.</title>
        <authorList>
            <person name="Paulo B.S."/>
            <person name="Recchia M.J.J."/>
            <person name="Lee S."/>
            <person name="Fergusson C.H."/>
            <person name="Romanowski S.B."/>
            <person name="Hernandez A."/>
            <person name="Krull N."/>
            <person name="Liu D.Y."/>
            <person name="Cavanagh H."/>
            <person name="Bos A."/>
            <person name="Gray C.A."/>
            <person name="Murphy B.T."/>
            <person name="Linington R.G."/>
            <person name="Eustaquio A.S."/>
        </authorList>
    </citation>
    <scope>NUCLEOTIDE SEQUENCE [LARGE SCALE GENOMIC DNA]</scope>
    <source>
        <strain evidence="5 6">RL17-350-BIC-E</strain>
    </source>
</reference>
<evidence type="ECO:0000256" key="2">
    <source>
        <dbReference type="ARBA" id="ARBA00023125"/>
    </source>
</evidence>
<dbReference type="PRINTS" id="PR00032">
    <property type="entry name" value="HTHARAC"/>
</dbReference>
<dbReference type="SUPFAM" id="SSF46689">
    <property type="entry name" value="Homeodomain-like"/>
    <property type="match status" value="2"/>
</dbReference>
<organism evidence="5 6">
    <name type="scientific">Paraburkholderia strydomiana</name>
    <dbReference type="NCBI Taxonomy" id="1245417"/>
    <lineage>
        <taxon>Bacteria</taxon>
        <taxon>Pseudomonadati</taxon>
        <taxon>Pseudomonadota</taxon>
        <taxon>Betaproteobacteria</taxon>
        <taxon>Burkholderiales</taxon>
        <taxon>Burkholderiaceae</taxon>
        <taxon>Paraburkholderia</taxon>
    </lineage>
</organism>
<evidence type="ECO:0000313" key="5">
    <source>
        <dbReference type="EMBL" id="MFM0721987.1"/>
    </source>
</evidence>
<dbReference type="PROSITE" id="PS00041">
    <property type="entry name" value="HTH_ARAC_FAMILY_1"/>
    <property type="match status" value="1"/>
</dbReference>
<keyword evidence="2" id="KW-0238">DNA-binding</keyword>
<dbReference type="InterPro" id="IPR050204">
    <property type="entry name" value="AraC_XylS_family_regulators"/>
</dbReference>
<keyword evidence="6" id="KW-1185">Reference proteome</keyword>
<keyword evidence="3" id="KW-0804">Transcription</keyword>
<dbReference type="PROSITE" id="PS01124">
    <property type="entry name" value="HTH_ARAC_FAMILY_2"/>
    <property type="match status" value="1"/>
</dbReference>
<feature type="domain" description="HTH araC/xylS-type" evidence="4">
    <location>
        <begin position="31"/>
        <end position="129"/>
    </location>
</feature>
<proteinExistence type="predicted"/>
<dbReference type="EMBL" id="JAQQCL010000070">
    <property type="protein sequence ID" value="MFM0721987.1"/>
    <property type="molecule type" value="Genomic_DNA"/>
</dbReference>
<comment type="caution">
    <text evidence="5">The sequence shown here is derived from an EMBL/GenBank/DDBJ whole genome shotgun (WGS) entry which is preliminary data.</text>
</comment>
<dbReference type="InterPro" id="IPR009057">
    <property type="entry name" value="Homeodomain-like_sf"/>
</dbReference>
<keyword evidence="1" id="KW-0805">Transcription regulation</keyword>
<dbReference type="Gene3D" id="1.10.10.60">
    <property type="entry name" value="Homeodomain-like"/>
    <property type="match status" value="2"/>
</dbReference>
<dbReference type="RefSeq" id="WP_408158151.1">
    <property type="nucleotide sequence ID" value="NZ_JAQQCL010000070.1"/>
</dbReference>
<sequence length="140" mass="15579">MMLIQVLRLHAAGAQENAVGWLFALSDSRLNAVIEAIHAEPARRWTVAELAALASVSRSTFALHFRKKVGHTPLDYVMRWRIHLACRELRMRDSTISSIAQMLGYDSDSAFSSAFKRVMACSPKAYRAQQCMLAGATLPD</sequence>